<name>A0A4Y8T482_BACTU</name>
<proteinExistence type="predicted"/>
<comment type="caution">
    <text evidence="1">The sequence shown here is derived from an EMBL/GenBank/DDBJ whole genome shotgun (WGS) entry which is preliminary data.</text>
</comment>
<organism evidence="1 2">
    <name type="scientific">Bacillus thuringiensis</name>
    <dbReference type="NCBI Taxonomy" id="1428"/>
    <lineage>
        <taxon>Bacteria</taxon>
        <taxon>Bacillati</taxon>
        <taxon>Bacillota</taxon>
        <taxon>Bacilli</taxon>
        <taxon>Bacillales</taxon>
        <taxon>Bacillaceae</taxon>
        <taxon>Bacillus</taxon>
        <taxon>Bacillus cereus group</taxon>
    </lineage>
</organism>
<evidence type="ECO:0008006" key="3">
    <source>
        <dbReference type="Google" id="ProtNLM"/>
    </source>
</evidence>
<dbReference type="RefSeq" id="WP_134656453.1">
    <property type="nucleotide sequence ID" value="NZ_SCLP01000007.1"/>
</dbReference>
<evidence type="ECO:0000313" key="1">
    <source>
        <dbReference type="EMBL" id="TFF45812.1"/>
    </source>
</evidence>
<accession>A0A4Y8T482</accession>
<dbReference type="EMBL" id="SCLP01000007">
    <property type="protein sequence ID" value="TFF45812.1"/>
    <property type="molecule type" value="Genomic_DNA"/>
</dbReference>
<reference evidence="1 2" key="1">
    <citation type="submission" date="2019-01" db="EMBL/GenBank/DDBJ databases">
        <title>Draft genome sequence of Bacillus sp. DPC6431.</title>
        <authorList>
            <person name="Arbulu S."/>
            <person name="Murphy K."/>
            <person name="O'Sullivan O."/>
            <person name="Rea M.C."/>
            <person name="Hill C."/>
            <person name="Ross R.P."/>
        </authorList>
    </citation>
    <scope>NUCLEOTIDE SEQUENCE [LARGE SCALE GENOMIC DNA]</scope>
    <source>
        <strain evidence="1 2">DPC6431</strain>
    </source>
</reference>
<dbReference type="AlphaFoldDB" id="A0A4Y8T482"/>
<dbReference type="Proteomes" id="UP000297630">
    <property type="component" value="Unassembled WGS sequence"/>
</dbReference>
<sequence>MTKEKLYFSVYKNIEDRLEYIWKSYKEKVDLYYQDIYELHSEYFRLYSGIKFIYVPIEFDDLLGIAYVMKGSYEGLIIEERELPKDFFSSSIGREQPIIVNKITEIVGIKEDELYVKEPLSLSNLTTLRFDSSDYATGQYFAQREYELFNKDRHESIGYHTKDFISVPDLPISISKYGPLLDKINDDNFKSELHEAFLCFKNELYLSSALVVGRLIETSLKLLIIKSLGKEKFYNIPSNKRVIGKFTDILEENEIINGSEKNSIISAAMIRNSISHSTGKTDFKAKIHIMFSELVMICEKIPD</sequence>
<gene>
    <name evidence="1" type="ORF">EQ803_16225</name>
</gene>
<protein>
    <recommendedName>
        <fullName evidence="3">DUF4145 domain-containing protein</fullName>
    </recommendedName>
</protein>
<evidence type="ECO:0000313" key="2">
    <source>
        <dbReference type="Proteomes" id="UP000297630"/>
    </source>
</evidence>